<evidence type="ECO:0000313" key="2">
    <source>
        <dbReference type="EMBL" id="KAK7273836.1"/>
    </source>
</evidence>
<gene>
    <name evidence="2" type="ORF">RIF29_14900</name>
</gene>
<reference evidence="2 3" key="1">
    <citation type="submission" date="2024-01" db="EMBL/GenBank/DDBJ databases">
        <title>The genomes of 5 underutilized Papilionoideae crops provide insights into root nodulation and disease resistanc.</title>
        <authorList>
            <person name="Yuan L."/>
        </authorList>
    </citation>
    <scope>NUCLEOTIDE SEQUENCE [LARGE SCALE GENOMIC DNA]</scope>
    <source>
        <strain evidence="2">ZHUSHIDOU_FW_LH</strain>
        <tissue evidence="2">Leaf</tissue>
    </source>
</reference>
<dbReference type="PANTHER" id="PTHR33130:SF43">
    <property type="entry name" value="OS01G0688600 PROTEIN"/>
    <property type="match status" value="1"/>
</dbReference>
<dbReference type="AlphaFoldDB" id="A0AAN9IIR8"/>
<sequence length="247" mass="28018">MELKGLSGEHGGTSTPESMLTSPKRPNRLHNFNLPLSLKWGRQRRLRCIKSSTVDNNCFGSRDGQSSTSRINDNDVGIEELTEKLTNDLKSAAKKIKNMILTNKEEEEKEEGEILPEVSVPVEGVKPWKKRTKREEFQTPNRGSNKGKGLKIGEKKTNGSPPMKTNTNDNGTKNFKNLRRNCEKVRPSMKFSLTLTKKEIEEDFLAITGHLPPKKPIKRPKAVQRQIDDLYLGTWLSEVDVDFYNVP</sequence>
<dbReference type="PANTHER" id="PTHR33130">
    <property type="entry name" value="PUTATIVE (DUF1639)-RELATED"/>
    <property type="match status" value="1"/>
</dbReference>
<comment type="caution">
    <text evidence="2">The sequence shown here is derived from an EMBL/GenBank/DDBJ whole genome shotgun (WGS) entry which is preliminary data.</text>
</comment>
<feature type="region of interest" description="Disordered" evidence="1">
    <location>
        <begin position="1"/>
        <end position="28"/>
    </location>
</feature>
<organism evidence="2 3">
    <name type="scientific">Crotalaria pallida</name>
    <name type="common">Smooth rattlebox</name>
    <name type="synonym">Crotalaria striata</name>
    <dbReference type="NCBI Taxonomy" id="3830"/>
    <lineage>
        <taxon>Eukaryota</taxon>
        <taxon>Viridiplantae</taxon>
        <taxon>Streptophyta</taxon>
        <taxon>Embryophyta</taxon>
        <taxon>Tracheophyta</taxon>
        <taxon>Spermatophyta</taxon>
        <taxon>Magnoliopsida</taxon>
        <taxon>eudicotyledons</taxon>
        <taxon>Gunneridae</taxon>
        <taxon>Pentapetalae</taxon>
        <taxon>rosids</taxon>
        <taxon>fabids</taxon>
        <taxon>Fabales</taxon>
        <taxon>Fabaceae</taxon>
        <taxon>Papilionoideae</taxon>
        <taxon>50 kb inversion clade</taxon>
        <taxon>genistoids sensu lato</taxon>
        <taxon>core genistoids</taxon>
        <taxon>Crotalarieae</taxon>
        <taxon>Crotalaria</taxon>
    </lineage>
</organism>
<dbReference type="EMBL" id="JAYWIO010000003">
    <property type="protein sequence ID" value="KAK7273836.1"/>
    <property type="molecule type" value="Genomic_DNA"/>
</dbReference>
<accession>A0AAN9IIR8</accession>
<dbReference type="InterPro" id="IPR012438">
    <property type="entry name" value="DUF1639"/>
</dbReference>
<evidence type="ECO:0000256" key="1">
    <source>
        <dbReference type="SAM" id="MobiDB-lite"/>
    </source>
</evidence>
<feature type="region of interest" description="Disordered" evidence="1">
    <location>
        <begin position="130"/>
        <end position="174"/>
    </location>
</feature>
<feature type="compositionally biased region" description="Polar residues" evidence="1">
    <location>
        <begin position="158"/>
        <end position="174"/>
    </location>
</feature>
<feature type="compositionally biased region" description="Polar residues" evidence="1">
    <location>
        <begin position="12"/>
        <end position="21"/>
    </location>
</feature>
<protein>
    <submittedName>
        <fullName evidence="2">Uncharacterized protein</fullName>
    </submittedName>
</protein>
<name>A0AAN9IIR8_CROPI</name>
<evidence type="ECO:0000313" key="3">
    <source>
        <dbReference type="Proteomes" id="UP001372338"/>
    </source>
</evidence>
<dbReference type="Proteomes" id="UP001372338">
    <property type="component" value="Unassembled WGS sequence"/>
</dbReference>
<proteinExistence type="predicted"/>
<keyword evidence="3" id="KW-1185">Reference proteome</keyword>
<dbReference type="Pfam" id="PF07797">
    <property type="entry name" value="DUF1639"/>
    <property type="match status" value="1"/>
</dbReference>